<evidence type="ECO:0000256" key="1">
    <source>
        <dbReference type="SAM" id="Phobius"/>
    </source>
</evidence>
<dbReference type="EMBL" id="JAMQOQ010000005">
    <property type="protein sequence ID" value="MDS0295886.1"/>
    <property type="molecule type" value="Genomic_DNA"/>
</dbReference>
<keyword evidence="3" id="KW-1185">Reference proteome</keyword>
<protein>
    <recommendedName>
        <fullName evidence="4">Transporter</fullName>
    </recommendedName>
</protein>
<reference evidence="2 3" key="1">
    <citation type="submission" date="2022-06" db="EMBL/GenBank/DDBJ databases">
        <title>Halogeometricum sp. a new haloarchaeum isolate from saline soil.</title>
        <authorList>
            <person name="Strakova D."/>
            <person name="Galisteo C."/>
            <person name="Sanchez-Porro C."/>
            <person name="Ventosa A."/>
        </authorList>
    </citation>
    <scope>NUCLEOTIDE SEQUENCE [LARGE SCALE GENOMIC DNA]</scope>
    <source>
        <strain evidence="3">S3BR25-2</strain>
    </source>
</reference>
<proteinExistence type="predicted"/>
<comment type="caution">
    <text evidence="2">The sequence shown here is derived from an EMBL/GenBank/DDBJ whole genome shotgun (WGS) entry which is preliminary data.</text>
</comment>
<gene>
    <name evidence="2" type="ORF">NDI79_17065</name>
</gene>
<dbReference type="InterPro" id="IPR055895">
    <property type="entry name" value="DUF7472"/>
</dbReference>
<organism evidence="2 3">
    <name type="scientific">Halogeometricum luteum</name>
    <dbReference type="NCBI Taxonomy" id="2950537"/>
    <lineage>
        <taxon>Archaea</taxon>
        <taxon>Methanobacteriati</taxon>
        <taxon>Methanobacteriota</taxon>
        <taxon>Stenosarchaea group</taxon>
        <taxon>Halobacteria</taxon>
        <taxon>Halobacteriales</taxon>
        <taxon>Haloferacaceae</taxon>
        <taxon>Halogeometricum</taxon>
    </lineage>
</organism>
<evidence type="ECO:0000313" key="2">
    <source>
        <dbReference type="EMBL" id="MDS0295886.1"/>
    </source>
</evidence>
<feature type="transmembrane region" description="Helical" evidence="1">
    <location>
        <begin position="12"/>
        <end position="32"/>
    </location>
</feature>
<name>A0ABU2G518_9EURY</name>
<dbReference type="Proteomes" id="UP001254813">
    <property type="component" value="Unassembled WGS sequence"/>
</dbReference>
<feature type="transmembrane region" description="Helical" evidence="1">
    <location>
        <begin position="44"/>
        <end position="63"/>
    </location>
</feature>
<evidence type="ECO:0000313" key="3">
    <source>
        <dbReference type="Proteomes" id="UP001254813"/>
    </source>
</evidence>
<dbReference type="Pfam" id="PF24284">
    <property type="entry name" value="DUF7472"/>
    <property type="match status" value="1"/>
</dbReference>
<accession>A0ABU2G518</accession>
<keyword evidence="1" id="KW-1133">Transmembrane helix</keyword>
<sequence length="65" mass="6706">MALEAEMRRKIVVSVVAVGFFIALVVGVGATYNDGGLVGDGGLLLVGILALFVLVMGIIGFVLDR</sequence>
<keyword evidence="1" id="KW-0812">Transmembrane</keyword>
<evidence type="ECO:0008006" key="4">
    <source>
        <dbReference type="Google" id="ProtNLM"/>
    </source>
</evidence>
<dbReference type="RefSeq" id="WP_310929857.1">
    <property type="nucleotide sequence ID" value="NZ_JAMQOQ010000005.1"/>
</dbReference>
<keyword evidence="1" id="KW-0472">Membrane</keyword>